<dbReference type="EMBL" id="JABFAC010237675">
    <property type="protein sequence ID" value="MBA0634321.1"/>
    <property type="molecule type" value="Genomic_DNA"/>
</dbReference>
<dbReference type="AlphaFoldDB" id="A0A7J8T7H7"/>
<accession>A0A7J8T7H7</accession>
<proteinExistence type="predicted"/>
<protein>
    <submittedName>
        <fullName evidence="1">Uncharacterized protein</fullName>
    </submittedName>
</protein>
<organism evidence="1 2">
    <name type="scientific">Gossypium davidsonii</name>
    <name type="common">Davidson's cotton</name>
    <name type="synonym">Gossypium klotzschianum subsp. davidsonii</name>
    <dbReference type="NCBI Taxonomy" id="34287"/>
    <lineage>
        <taxon>Eukaryota</taxon>
        <taxon>Viridiplantae</taxon>
        <taxon>Streptophyta</taxon>
        <taxon>Embryophyta</taxon>
        <taxon>Tracheophyta</taxon>
        <taxon>Spermatophyta</taxon>
        <taxon>Magnoliopsida</taxon>
        <taxon>eudicotyledons</taxon>
        <taxon>Gunneridae</taxon>
        <taxon>Pentapetalae</taxon>
        <taxon>rosids</taxon>
        <taxon>malvids</taxon>
        <taxon>Malvales</taxon>
        <taxon>Malvaceae</taxon>
        <taxon>Malvoideae</taxon>
        <taxon>Gossypium</taxon>
    </lineage>
</organism>
<evidence type="ECO:0000313" key="2">
    <source>
        <dbReference type="Proteomes" id="UP000593561"/>
    </source>
</evidence>
<sequence>MKIFTIGAMTTPKYYGWWSKRVNDNIPRPGKDGIQSIEEHLQVVPLELEIIKEDFEKRSSE</sequence>
<gene>
    <name evidence="1" type="ORF">Godav_024557</name>
</gene>
<comment type="caution">
    <text evidence="1">The sequence shown here is derived from an EMBL/GenBank/DDBJ whole genome shotgun (WGS) entry which is preliminary data.</text>
</comment>
<reference evidence="1 2" key="1">
    <citation type="journal article" date="2019" name="Genome Biol. Evol.">
        <title>Insights into the evolution of the New World diploid cottons (Gossypium, subgenus Houzingenia) based on genome sequencing.</title>
        <authorList>
            <person name="Grover C.E."/>
            <person name="Arick M.A. 2nd"/>
            <person name="Thrash A."/>
            <person name="Conover J.L."/>
            <person name="Sanders W.S."/>
            <person name="Peterson D.G."/>
            <person name="Frelichowski J.E."/>
            <person name="Scheffler J.A."/>
            <person name="Scheffler B.E."/>
            <person name="Wendel J.F."/>
        </authorList>
    </citation>
    <scope>NUCLEOTIDE SEQUENCE [LARGE SCALE GENOMIC DNA]</scope>
    <source>
        <strain evidence="1">27</strain>
        <tissue evidence="1">Leaf</tissue>
    </source>
</reference>
<evidence type="ECO:0000313" key="1">
    <source>
        <dbReference type="EMBL" id="MBA0634321.1"/>
    </source>
</evidence>
<dbReference type="Proteomes" id="UP000593561">
    <property type="component" value="Unassembled WGS sequence"/>
</dbReference>
<name>A0A7J8T7H7_GOSDV</name>
<keyword evidence="2" id="KW-1185">Reference proteome</keyword>